<protein>
    <submittedName>
        <fullName evidence="1">Uncharacterized protein</fullName>
    </submittedName>
</protein>
<name>A0A5J4WEK3_9EUKA</name>
<gene>
    <name evidence="1" type="ORF">EZS28_011085</name>
</gene>
<evidence type="ECO:0000313" key="1">
    <source>
        <dbReference type="EMBL" id="KAA6393388.1"/>
    </source>
</evidence>
<dbReference type="AlphaFoldDB" id="A0A5J4WEK3"/>
<proteinExistence type="predicted"/>
<dbReference type="Proteomes" id="UP000324800">
    <property type="component" value="Unassembled WGS sequence"/>
</dbReference>
<organism evidence="1 2">
    <name type="scientific">Streblomastix strix</name>
    <dbReference type="NCBI Taxonomy" id="222440"/>
    <lineage>
        <taxon>Eukaryota</taxon>
        <taxon>Metamonada</taxon>
        <taxon>Preaxostyla</taxon>
        <taxon>Oxymonadida</taxon>
        <taxon>Streblomastigidae</taxon>
        <taxon>Streblomastix</taxon>
    </lineage>
</organism>
<reference evidence="1 2" key="1">
    <citation type="submission" date="2019-03" db="EMBL/GenBank/DDBJ databases">
        <title>Single cell metagenomics reveals metabolic interactions within the superorganism composed of flagellate Streblomastix strix and complex community of Bacteroidetes bacteria on its surface.</title>
        <authorList>
            <person name="Treitli S.C."/>
            <person name="Kolisko M."/>
            <person name="Husnik F."/>
            <person name="Keeling P."/>
            <person name="Hampl V."/>
        </authorList>
    </citation>
    <scope>NUCLEOTIDE SEQUENCE [LARGE SCALE GENOMIC DNA]</scope>
    <source>
        <strain evidence="1">ST1C</strain>
    </source>
</reference>
<sequence>MEKDVEQSQPQFDIENFSATLQNTVDTLDLWLVESDLRENRKKEIKETCLLTPSQEETLLAMVLHIIDRTGFITAIEIRVEASCIAEKMLGIVGTLASQISTMRLLERLKLIKGKKRE</sequence>
<accession>A0A5J4WEK3</accession>
<dbReference type="EMBL" id="SNRW01002246">
    <property type="protein sequence ID" value="KAA6393388.1"/>
    <property type="molecule type" value="Genomic_DNA"/>
</dbReference>
<comment type="caution">
    <text evidence="1">The sequence shown here is derived from an EMBL/GenBank/DDBJ whole genome shotgun (WGS) entry which is preliminary data.</text>
</comment>
<evidence type="ECO:0000313" key="2">
    <source>
        <dbReference type="Proteomes" id="UP000324800"/>
    </source>
</evidence>